<dbReference type="GO" id="GO:0008569">
    <property type="term" value="F:minus-end-directed microtubule motor activity"/>
    <property type="evidence" value="ECO:0007669"/>
    <property type="project" value="TreeGrafter"/>
</dbReference>
<dbReference type="EMBL" id="CAMXCT020003220">
    <property type="protein sequence ID" value="CAL1156480.1"/>
    <property type="molecule type" value="Genomic_DNA"/>
</dbReference>
<keyword evidence="6" id="KW-1185">Reference proteome</keyword>
<dbReference type="Gene3D" id="1.25.40.10">
    <property type="entry name" value="Tetratricopeptide repeat domain"/>
    <property type="match status" value="1"/>
</dbReference>
<reference evidence="4" key="2">
    <citation type="submission" date="2024-04" db="EMBL/GenBank/DDBJ databases">
        <authorList>
            <person name="Chen Y."/>
            <person name="Shah S."/>
            <person name="Dougan E. K."/>
            <person name="Thang M."/>
            <person name="Chan C."/>
        </authorList>
    </citation>
    <scope>NUCLEOTIDE SEQUENCE [LARGE SCALE GENOMIC DNA]</scope>
</reference>
<proteinExistence type="predicted"/>
<dbReference type="AlphaFoldDB" id="A0A9P1D526"/>
<dbReference type="EMBL" id="CAMXCT010003220">
    <property type="protein sequence ID" value="CAI4003105.1"/>
    <property type="molecule type" value="Genomic_DNA"/>
</dbReference>
<organism evidence="3">
    <name type="scientific">Cladocopium goreaui</name>
    <dbReference type="NCBI Taxonomy" id="2562237"/>
    <lineage>
        <taxon>Eukaryota</taxon>
        <taxon>Sar</taxon>
        <taxon>Alveolata</taxon>
        <taxon>Dinophyceae</taxon>
        <taxon>Suessiales</taxon>
        <taxon>Symbiodiniaceae</taxon>
        <taxon>Cladocopium</taxon>
    </lineage>
</organism>
<feature type="domain" description="Dynein heavy chain ATP-binding dynein motor region" evidence="2">
    <location>
        <begin position="155"/>
        <end position="257"/>
    </location>
</feature>
<dbReference type="Gene3D" id="3.40.50.300">
    <property type="entry name" value="P-loop containing nucleotide triphosphate hydrolases"/>
    <property type="match status" value="1"/>
</dbReference>
<evidence type="ECO:0000313" key="6">
    <source>
        <dbReference type="Proteomes" id="UP001152797"/>
    </source>
</evidence>
<dbReference type="Pfam" id="PF12781">
    <property type="entry name" value="AAA_9"/>
    <property type="match status" value="1"/>
</dbReference>
<dbReference type="GO" id="GO:0051959">
    <property type="term" value="F:dynein light intermediate chain binding"/>
    <property type="evidence" value="ECO:0007669"/>
    <property type="project" value="InterPro"/>
</dbReference>
<dbReference type="InterPro" id="IPR026983">
    <property type="entry name" value="DHC"/>
</dbReference>
<sequence length="676" mass="75285">ATRRSWRHLGLVEQDLLSAAMTKVVMDWPFILDPQMQARRWLLAELGREMPALEVKACDPDLDQKIQRGIAAESSIVVKDCGALAPSVRLEMRPRLKRTTGGIFGEALPAPQTATPATTTSGSPHMGRRLSTRKINSAAKLSTNSLKDPTEPSNMRSFQIFMISSLSSCRELLPVTLQHCSVVNFALDLEALTQVFQDVLLKSQVPAFEQEFIRLYTLQMDDSALQKAEDRLLQFLDDHRGASILEGEDTVLVLSLYQEAQKQSEAFHSKFRKDLEDFLRCRARLKLFAEPWALATQSAMVLSTLNGFYTPSIPQISTKLQQIMTGNLVSKVAETGRHEKEPAFALRKALLLEVLQLLAQPMEEVHRLPLVFLTAVGLAHSDGTLTEHQLQIFWEGHKAVESVASAMNAEILRETAATGQVPQLINPRFIKSSPDRKTFPGEKWELINFLPHVFPGFHGLPQETADALGCDCGAVRGNATNATTASFRSDIGWIQVLGLLQDGQQQRLQVHVTQMNRLAATAWPRSLQIFGQELDLIAKNTMLAALALQHFWQQSLEFLEEMEDKDVISFSSTMDACGKASRWQLAVNQGVTGCKRSMRVDKPFFNIKLGALEKGQQWRRAADFFRCLSSQGLEAGGAGLTSCATALIRSQQWHRGLAICQAGPWDGEKIWKKMVV</sequence>
<dbReference type="GO" id="GO:0060294">
    <property type="term" value="P:cilium movement involved in cell motility"/>
    <property type="evidence" value="ECO:0007669"/>
    <property type="project" value="TreeGrafter"/>
</dbReference>
<dbReference type="GO" id="GO:0045505">
    <property type="term" value="F:dynein intermediate chain binding"/>
    <property type="evidence" value="ECO:0007669"/>
    <property type="project" value="InterPro"/>
</dbReference>
<evidence type="ECO:0000313" key="5">
    <source>
        <dbReference type="EMBL" id="CAL4790417.1"/>
    </source>
</evidence>
<dbReference type="PANTHER" id="PTHR10676">
    <property type="entry name" value="DYNEIN HEAVY CHAIN FAMILY PROTEIN"/>
    <property type="match status" value="1"/>
</dbReference>
<feature type="region of interest" description="Disordered" evidence="1">
    <location>
        <begin position="102"/>
        <end position="128"/>
    </location>
</feature>
<dbReference type="InterPro" id="IPR035706">
    <property type="entry name" value="AAA_9"/>
</dbReference>
<dbReference type="GO" id="GO:0097729">
    <property type="term" value="C:9+2 motile cilium"/>
    <property type="evidence" value="ECO:0007669"/>
    <property type="project" value="TreeGrafter"/>
</dbReference>
<feature type="compositionally biased region" description="Low complexity" evidence="1">
    <location>
        <begin position="109"/>
        <end position="120"/>
    </location>
</feature>
<feature type="non-terminal residue" evidence="3">
    <location>
        <position position="1"/>
    </location>
</feature>
<dbReference type="InterPro" id="IPR027417">
    <property type="entry name" value="P-loop_NTPase"/>
</dbReference>
<name>A0A9P1D526_9DINO</name>
<reference evidence="3" key="1">
    <citation type="submission" date="2022-10" db="EMBL/GenBank/DDBJ databases">
        <authorList>
            <person name="Chen Y."/>
            <person name="Dougan E. K."/>
            <person name="Chan C."/>
            <person name="Rhodes N."/>
            <person name="Thang M."/>
        </authorList>
    </citation>
    <scope>NUCLEOTIDE SEQUENCE</scope>
</reference>
<dbReference type="PANTHER" id="PTHR10676:SF359">
    <property type="entry name" value="DYNEIN HEAVY CHAIN DOMAIN-CONTAINING PROTEIN 1"/>
    <property type="match status" value="1"/>
</dbReference>
<evidence type="ECO:0000313" key="4">
    <source>
        <dbReference type="EMBL" id="CAL1156480.1"/>
    </source>
</evidence>
<comment type="caution">
    <text evidence="3">The sequence shown here is derived from an EMBL/GenBank/DDBJ whole genome shotgun (WGS) entry which is preliminary data.</text>
</comment>
<gene>
    <name evidence="3" type="ORF">C1SCF055_LOCUS28998</name>
</gene>
<dbReference type="GO" id="GO:0036156">
    <property type="term" value="C:inner dynein arm"/>
    <property type="evidence" value="ECO:0007669"/>
    <property type="project" value="TreeGrafter"/>
</dbReference>
<dbReference type="Proteomes" id="UP001152797">
    <property type="component" value="Unassembled WGS sequence"/>
</dbReference>
<accession>A0A9P1D526</accession>
<protein>
    <submittedName>
        <fullName evidence="5">Pentacotripeptide-repeat region of PRORP domain-containing protein</fullName>
    </submittedName>
</protein>
<dbReference type="InterPro" id="IPR011990">
    <property type="entry name" value="TPR-like_helical_dom_sf"/>
</dbReference>
<evidence type="ECO:0000313" key="3">
    <source>
        <dbReference type="EMBL" id="CAI4003105.1"/>
    </source>
</evidence>
<evidence type="ECO:0000259" key="2">
    <source>
        <dbReference type="Pfam" id="PF12781"/>
    </source>
</evidence>
<dbReference type="EMBL" id="CAMXCT030003220">
    <property type="protein sequence ID" value="CAL4790417.1"/>
    <property type="molecule type" value="Genomic_DNA"/>
</dbReference>
<dbReference type="OrthoDB" id="10668663at2759"/>
<evidence type="ECO:0000256" key="1">
    <source>
        <dbReference type="SAM" id="MobiDB-lite"/>
    </source>
</evidence>